<dbReference type="InterPro" id="IPR036188">
    <property type="entry name" value="FAD/NAD-bd_sf"/>
</dbReference>
<comment type="caution">
    <text evidence="5">The sequence shown here is derived from an EMBL/GenBank/DDBJ whole genome shotgun (WGS) entry which is preliminary data.</text>
</comment>
<keyword evidence="2" id="KW-0503">Monooxygenase</keyword>
<protein>
    <recommendedName>
        <fullName evidence="4">FAD-binding domain-containing protein</fullName>
    </recommendedName>
</protein>
<evidence type="ECO:0000256" key="3">
    <source>
        <dbReference type="ARBA" id="ARBA00024018"/>
    </source>
</evidence>
<dbReference type="PANTHER" id="PTHR45934:SF28">
    <property type="entry name" value="OS03G0153100 PROTEIN"/>
    <property type="match status" value="1"/>
</dbReference>
<dbReference type="OrthoDB" id="655030at2759"/>
<sequence>MWFLLIMEGTQHYSGNNEVRCLIRKVLLQTLANELPQGTIKYSSKVVHIEELGDLKLVHLADGSVLKATVLIGCDGVNSVVAKWLKLSKPVHTQRAAARGIADFPGGHGLEPKMFRHYGNGIRHGFVPCDDKSVYWFMTFMSPEHMDKEMENNPEKVKKFVLDNIGNVPTMSKTVIEKTELNNISVVPLKMRWPWDMLLKNISKDNVCVAGDALHPMTPEIGQGGCTALEDAIVLARCLGQALPERPDGKTGQDEGDIHRRIKDGLEKFANERRWRSFILITTAYLVGKIQQSSGSLMRFLRDKIFSRVVIRAQLRLAAFDCGEISHI</sequence>
<dbReference type="GO" id="GO:0004497">
    <property type="term" value="F:monooxygenase activity"/>
    <property type="evidence" value="ECO:0007669"/>
    <property type="project" value="UniProtKB-KW"/>
</dbReference>
<dbReference type="PRINTS" id="PR00420">
    <property type="entry name" value="RNGMNOXGNASE"/>
</dbReference>
<dbReference type="Gene3D" id="3.50.50.60">
    <property type="entry name" value="FAD/NAD(P)-binding domain"/>
    <property type="match status" value="1"/>
</dbReference>
<evidence type="ECO:0000313" key="5">
    <source>
        <dbReference type="EMBL" id="KAJ8429700.1"/>
    </source>
</evidence>
<dbReference type="AlphaFoldDB" id="A0A9Q1JRP0"/>
<keyword evidence="1" id="KW-0560">Oxidoreductase</keyword>
<name>A0A9Q1JRP0_9CARY</name>
<dbReference type="InterPro" id="IPR002938">
    <property type="entry name" value="FAD-bd"/>
</dbReference>
<comment type="similarity">
    <text evidence="3">Belongs to the 3-hydroxybenzoate 6-hydroxylase family.</text>
</comment>
<gene>
    <name evidence="5" type="ORF">Cgig2_028044</name>
</gene>
<evidence type="ECO:0000256" key="1">
    <source>
        <dbReference type="ARBA" id="ARBA00023002"/>
    </source>
</evidence>
<accession>A0A9Q1JRP0</accession>
<keyword evidence="6" id="KW-1185">Reference proteome</keyword>
<dbReference type="PANTHER" id="PTHR45934">
    <property type="entry name" value="FAD/NAD(P)-BINDING OXIDOREDUCTASE FAMILY PROTEIN"/>
    <property type="match status" value="1"/>
</dbReference>
<dbReference type="EMBL" id="JAKOGI010000868">
    <property type="protein sequence ID" value="KAJ8429700.1"/>
    <property type="molecule type" value="Genomic_DNA"/>
</dbReference>
<evidence type="ECO:0000313" key="6">
    <source>
        <dbReference type="Proteomes" id="UP001153076"/>
    </source>
</evidence>
<dbReference type="SUPFAM" id="SSF51905">
    <property type="entry name" value="FAD/NAD(P)-binding domain"/>
    <property type="match status" value="1"/>
</dbReference>
<evidence type="ECO:0000256" key="2">
    <source>
        <dbReference type="ARBA" id="ARBA00023033"/>
    </source>
</evidence>
<organism evidence="5 6">
    <name type="scientific">Carnegiea gigantea</name>
    <dbReference type="NCBI Taxonomy" id="171969"/>
    <lineage>
        <taxon>Eukaryota</taxon>
        <taxon>Viridiplantae</taxon>
        <taxon>Streptophyta</taxon>
        <taxon>Embryophyta</taxon>
        <taxon>Tracheophyta</taxon>
        <taxon>Spermatophyta</taxon>
        <taxon>Magnoliopsida</taxon>
        <taxon>eudicotyledons</taxon>
        <taxon>Gunneridae</taxon>
        <taxon>Pentapetalae</taxon>
        <taxon>Caryophyllales</taxon>
        <taxon>Cactineae</taxon>
        <taxon>Cactaceae</taxon>
        <taxon>Cactoideae</taxon>
        <taxon>Echinocereeae</taxon>
        <taxon>Carnegiea</taxon>
    </lineage>
</organism>
<dbReference type="GO" id="GO:0071949">
    <property type="term" value="F:FAD binding"/>
    <property type="evidence" value="ECO:0007669"/>
    <property type="project" value="InterPro"/>
</dbReference>
<reference evidence="5" key="1">
    <citation type="submission" date="2022-04" db="EMBL/GenBank/DDBJ databases">
        <title>Carnegiea gigantea Genome sequencing and assembly v2.</title>
        <authorList>
            <person name="Copetti D."/>
            <person name="Sanderson M.J."/>
            <person name="Burquez A."/>
            <person name="Wojciechowski M.F."/>
        </authorList>
    </citation>
    <scope>NUCLEOTIDE SEQUENCE</scope>
    <source>
        <strain evidence="5">SGP5-SGP5p</strain>
        <tissue evidence="5">Aerial part</tissue>
    </source>
</reference>
<dbReference type="InterPro" id="IPR044560">
    <property type="entry name" value="MOase"/>
</dbReference>
<dbReference type="Proteomes" id="UP001153076">
    <property type="component" value="Unassembled WGS sequence"/>
</dbReference>
<proteinExistence type="inferred from homology"/>
<feature type="domain" description="FAD-binding" evidence="4">
    <location>
        <begin position="65"/>
        <end position="244"/>
    </location>
</feature>
<dbReference type="Pfam" id="PF01494">
    <property type="entry name" value="FAD_binding_3"/>
    <property type="match status" value="1"/>
</dbReference>
<evidence type="ECO:0000259" key="4">
    <source>
        <dbReference type="Pfam" id="PF01494"/>
    </source>
</evidence>